<feature type="region of interest" description="Disordered" evidence="1">
    <location>
        <begin position="212"/>
        <end position="244"/>
    </location>
</feature>
<proteinExistence type="predicted"/>
<comment type="caution">
    <text evidence="2">The sequence shown here is derived from an EMBL/GenBank/DDBJ whole genome shotgun (WGS) entry which is preliminary data.</text>
</comment>
<evidence type="ECO:0000313" key="3">
    <source>
        <dbReference type="Proteomes" id="UP000626092"/>
    </source>
</evidence>
<accession>A0A834GS16</accession>
<dbReference type="InterPro" id="IPR040305">
    <property type="entry name" value="At1g75730-like"/>
</dbReference>
<gene>
    <name evidence="2" type="ORF">RHSIM_Rhsim07G0247100</name>
</gene>
<reference evidence="2" key="1">
    <citation type="submission" date="2019-11" db="EMBL/GenBank/DDBJ databases">
        <authorList>
            <person name="Liu Y."/>
            <person name="Hou J."/>
            <person name="Li T.-Q."/>
            <person name="Guan C.-H."/>
            <person name="Wu X."/>
            <person name="Wu H.-Z."/>
            <person name="Ling F."/>
            <person name="Zhang R."/>
            <person name="Shi X.-G."/>
            <person name="Ren J.-P."/>
            <person name="Chen E.-F."/>
            <person name="Sun J.-M."/>
        </authorList>
    </citation>
    <scope>NUCLEOTIDE SEQUENCE</scope>
    <source>
        <strain evidence="2">Adult_tree_wgs_1</strain>
        <tissue evidence="2">Leaves</tissue>
    </source>
</reference>
<dbReference type="PANTHER" id="PTHR34792:SF1">
    <property type="entry name" value="OS02G0121500 PROTEIN"/>
    <property type="match status" value="1"/>
</dbReference>
<feature type="region of interest" description="Disordered" evidence="1">
    <location>
        <begin position="1"/>
        <end position="34"/>
    </location>
</feature>
<sequence>MIRRKRLKDLSAINRKSSSNENCEMGFGGSDGEDKLRPTTSISKRFKLPRKFFDDCNTVDHASIPRKLRSATKKRNHASISPPLSHKKKRDRVIIGVELPRKDAIKKCKKSHVVDHLFLQLPTDKKISFLQVPVVLLRFFLKASSEDNGLQMQQQGDLEGSLCQTMEGPITKDEEEVVETLSALSAMFGFPTNEKNDFDCKLVNEKSSSLLEGDIPRPAFQDPTAPEKEEESNSNCPSTAAEAANSSLLEGSALETLQVKCSTKYQKKSDNTISQRNVQPLSLLSKSENIDGKPSWSSVGCKFQSDLSLGSGSKHPKREEAMISPGKPVGFFSKPSAAVSTKHEVQYTLKGRKNNGSALWPGLLSAQSPGSLPQGPTIESSTAKSPGCLNVASSLARPGSLDNGVLTDKDSIAPVGGKKTWTRCSAHMYICHLIKDLEIAGREDGSPFQPTLLTPNEGSKESGSNGAVSSHTVIAEKNPNEIWNAILLHKRLLQDQQQGPTQKQCFDFLSLSTGSGGLEEPNSTNKVGNVPEPLTQFHIPYLNSLAQNQTVLPFSMPQIRFCSTPFADNPPSAATKQVQIPPTPHVGTPKQEQQQRIWATQYRPTGVAATHFPNWHDGRYDPYGLHYAQFILPPSHSSSLEVLGPKYLPISQQQLLCHEHL</sequence>
<dbReference type="AlphaFoldDB" id="A0A834GS16"/>
<feature type="compositionally biased region" description="Polar residues" evidence="1">
    <location>
        <begin position="448"/>
        <end position="469"/>
    </location>
</feature>
<dbReference type="OrthoDB" id="778649at2759"/>
<dbReference type="Proteomes" id="UP000626092">
    <property type="component" value="Unassembled WGS sequence"/>
</dbReference>
<name>A0A834GS16_RHOSS</name>
<dbReference type="EMBL" id="WJXA01000007">
    <property type="protein sequence ID" value="KAF7139540.1"/>
    <property type="molecule type" value="Genomic_DNA"/>
</dbReference>
<feature type="region of interest" description="Disordered" evidence="1">
    <location>
        <begin position="360"/>
        <end position="383"/>
    </location>
</feature>
<organism evidence="2 3">
    <name type="scientific">Rhododendron simsii</name>
    <name type="common">Sims's rhododendron</name>
    <dbReference type="NCBI Taxonomy" id="118357"/>
    <lineage>
        <taxon>Eukaryota</taxon>
        <taxon>Viridiplantae</taxon>
        <taxon>Streptophyta</taxon>
        <taxon>Embryophyta</taxon>
        <taxon>Tracheophyta</taxon>
        <taxon>Spermatophyta</taxon>
        <taxon>Magnoliopsida</taxon>
        <taxon>eudicotyledons</taxon>
        <taxon>Gunneridae</taxon>
        <taxon>Pentapetalae</taxon>
        <taxon>asterids</taxon>
        <taxon>Ericales</taxon>
        <taxon>Ericaceae</taxon>
        <taxon>Ericoideae</taxon>
        <taxon>Rhodoreae</taxon>
        <taxon>Rhododendron</taxon>
    </lineage>
</organism>
<evidence type="ECO:0000256" key="1">
    <source>
        <dbReference type="SAM" id="MobiDB-lite"/>
    </source>
</evidence>
<protein>
    <submittedName>
        <fullName evidence="2">Uncharacterized protein</fullName>
    </submittedName>
</protein>
<keyword evidence="3" id="KW-1185">Reference proteome</keyword>
<feature type="region of interest" description="Disordered" evidence="1">
    <location>
        <begin position="446"/>
        <end position="469"/>
    </location>
</feature>
<feature type="region of interest" description="Disordered" evidence="1">
    <location>
        <begin position="572"/>
        <end position="592"/>
    </location>
</feature>
<evidence type="ECO:0000313" key="2">
    <source>
        <dbReference type="EMBL" id="KAF7139540.1"/>
    </source>
</evidence>
<dbReference type="PANTHER" id="PTHR34792">
    <property type="entry name" value="OS02G0121500 PROTEIN"/>
    <property type="match status" value="1"/>
</dbReference>
<feature type="compositionally biased region" description="Polar residues" evidence="1">
    <location>
        <begin position="233"/>
        <end position="244"/>
    </location>
</feature>